<name>H6BD34_OSTED</name>
<proteinExistence type="evidence at transcript level"/>
<feature type="chain" id="PRO_5003602724" evidence="1">
    <location>
        <begin position="28"/>
        <end position="77"/>
    </location>
</feature>
<dbReference type="EMBL" id="JF744660">
    <property type="protein sequence ID" value="AFA34366.1"/>
    <property type="molecule type" value="mRNA"/>
</dbReference>
<feature type="signal peptide" evidence="1">
    <location>
        <begin position="1"/>
        <end position="27"/>
    </location>
</feature>
<sequence>TSAGPNGTPSICHFVSHLLNILSLFSACPPGLFGGNCSFPCRYPYFGILCMDECKCDRSLCDVITGCPEKPTTVKGK</sequence>
<dbReference type="AlphaFoldDB" id="H6BD34"/>
<evidence type="ECO:0000256" key="1">
    <source>
        <dbReference type="SAM" id="SignalP"/>
    </source>
</evidence>
<dbReference type="Gene3D" id="2.170.300.10">
    <property type="entry name" value="Tie2 ligand-binding domain superfamily"/>
    <property type="match status" value="1"/>
</dbReference>
<feature type="non-terminal residue" evidence="2">
    <location>
        <position position="1"/>
    </location>
</feature>
<protein>
    <submittedName>
        <fullName evidence="2">Multiple epidermal growth factor like domains</fullName>
    </submittedName>
</protein>
<reference evidence="2" key="1">
    <citation type="journal article" date="2012" name="Gene">
        <title>Identification and expression of immune genes in the flat oyster Ostrea edulis in response to bonamiosis.</title>
        <authorList>
            <person name="Martin-Gomez L."/>
            <person name="Villalba A."/>
            <person name="Abollo E."/>
        </authorList>
    </citation>
    <scope>NUCLEOTIDE SEQUENCE</scope>
</reference>
<accession>H6BD34</accession>
<keyword evidence="1" id="KW-0732">Signal</keyword>
<organism evidence="2">
    <name type="scientific">Ostrea edulis</name>
    <name type="common">Native oyster</name>
    <name type="synonym">European flat oyster</name>
    <dbReference type="NCBI Taxonomy" id="37623"/>
    <lineage>
        <taxon>Eukaryota</taxon>
        <taxon>Metazoa</taxon>
        <taxon>Spiralia</taxon>
        <taxon>Lophotrochozoa</taxon>
        <taxon>Mollusca</taxon>
        <taxon>Bivalvia</taxon>
        <taxon>Autobranchia</taxon>
        <taxon>Pteriomorphia</taxon>
        <taxon>Ostreida</taxon>
        <taxon>Ostreoidea</taxon>
        <taxon>Ostreidae</taxon>
        <taxon>Ostrea</taxon>
    </lineage>
</organism>
<evidence type="ECO:0000313" key="2">
    <source>
        <dbReference type="EMBL" id="AFA34366.1"/>
    </source>
</evidence>